<reference evidence="3" key="1">
    <citation type="submission" date="2017-09" db="EMBL/GenBank/DDBJ databases">
        <title>Depth-based differentiation of microbial function through sediment-hosted aquifers and enrichment of novel symbionts in the deep terrestrial subsurface.</title>
        <authorList>
            <person name="Probst A.J."/>
            <person name="Ladd B."/>
            <person name="Jarett J.K."/>
            <person name="Geller-Mcgrath D.E."/>
            <person name="Sieber C.M.K."/>
            <person name="Emerson J.B."/>
            <person name="Anantharaman K."/>
            <person name="Thomas B.C."/>
            <person name="Malmstrom R."/>
            <person name="Stieglmeier M."/>
            <person name="Klingl A."/>
            <person name="Woyke T."/>
            <person name="Ryan C.M."/>
            <person name="Banfield J.F."/>
        </authorList>
    </citation>
    <scope>NUCLEOTIDE SEQUENCE [LARGE SCALE GENOMIC DNA]</scope>
</reference>
<evidence type="ECO:0000259" key="1">
    <source>
        <dbReference type="Pfam" id="PF26593"/>
    </source>
</evidence>
<evidence type="ECO:0000313" key="2">
    <source>
        <dbReference type="EMBL" id="PIR97246.1"/>
    </source>
</evidence>
<protein>
    <recommendedName>
        <fullName evidence="1">TraC-like domain-containing protein</fullName>
    </recommendedName>
</protein>
<dbReference type="Pfam" id="PF26593">
    <property type="entry name" value="TraC-like"/>
    <property type="match status" value="1"/>
</dbReference>
<organism evidence="2 3">
    <name type="scientific">Candidatus Doudnabacteria bacterium CG10_big_fil_rev_8_21_14_0_10_41_10</name>
    <dbReference type="NCBI Taxonomy" id="1974551"/>
    <lineage>
        <taxon>Bacteria</taxon>
        <taxon>Candidatus Doudnaibacteriota</taxon>
    </lineage>
</organism>
<proteinExistence type="predicted"/>
<name>A0A2H0VDT4_9BACT</name>
<gene>
    <name evidence="2" type="ORF">COT91_02425</name>
</gene>
<evidence type="ECO:0000313" key="3">
    <source>
        <dbReference type="Proteomes" id="UP000230557"/>
    </source>
</evidence>
<dbReference type="AlphaFoldDB" id="A0A2H0VDT4"/>
<feature type="domain" description="TraC-like" evidence="1">
    <location>
        <begin position="27"/>
        <end position="207"/>
    </location>
</feature>
<dbReference type="Proteomes" id="UP000230557">
    <property type="component" value="Unassembled WGS sequence"/>
</dbReference>
<sequence>MAEQKPKTTKTGGTSSQSFLEFEEVKDDVIVTKMGGLRAVLAVSSTNFILKSQDEQNAIISRYQGFLNTLEHPIQIVMQSRHLDIKSYLEKVESRLMQQKNELLRMQTEEYIIYVSKLLEYGNIMNKTFYVVVPYNVAEVKSGFTQRLKDLALPARQIAASKERFMADLAHLTERTMRIESELLSLGLRVMRLKTAELVELLFNSYNAASGQKSHLDFSELEIG</sequence>
<dbReference type="InterPro" id="IPR058596">
    <property type="entry name" value="TraC-like_dom"/>
</dbReference>
<comment type="caution">
    <text evidence="2">The sequence shown here is derived from an EMBL/GenBank/DDBJ whole genome shotgun (WGS) entry which is preliminary data.</text>
</comment>
<accession>A0A2H0VDT4</accession>
<dbReference type="EMBL" id="PFAJ01000034">
    <property type="protein sequence ID" value="PIR97246.1"/>
    <property type="molecule type" value="Genomic_DNA"/>
</dbReference>